<dbReference type="InterPro" id="IPR009057">
    <property type="entry name" value="Homeodomain-like_sf"/>
</dbReference>
<accession>A0A4Q1S8X1</accession>
<proteinExistence type="predicted"/>
<dbReference type="Proteomes" id="UP000290253">
    <property type="component" value="Unassembled WGS sequence"/>
</dbReference>
<evidence type="ECO:0000313" key="2">
    <source>
        <dbReference type="Proteomes" id="UP000290253"/>
    </source>
</evidence>
<protein>
    <submittedName>
        <fullName evidence="1">Uncharacterized protein</fullName>
    </submittedName>
</protein>
<comment type="caution">
    <text evidence="1">The sequence shown here is derived from an EMBL/GenBank/DDBJ whole genome shotgun (WGS) entry which is preliminary data.</text>
</comment>
<evidence type="ECO:0000313" key="1">
    <source>
        <dbReference type="EMBL" id="RXS93339.1"/>
    </source>
</evidence>
<dbReference type="OrthoDB" id="583470at2"/>
<sequence>MAVASLGRRVFPLRHYDSGNGIRVLPVNSVSTSAFSNLFHALMISSSSDAEPSEDLEYLLQLVRRPPSISALKRAQCILLWKHCALPPRQIAHLLGWSPGTVHNLLSAYRKAGPAICHAHIRGGRTHAYLTAEREQRLLKSFLDRARSTGFLDVKSLHAAYEHLVGHRCAASTIYRLVHRHGQAGKLPRKPLGR</sequence>
<gene>
    <name evidence="1" type="ORF">ESZ00_18485</name>
</gene>
<dbReference type="EMBL" id="SDMK01000005">
    <property type="protein sequence ID" value="RXS93339.1"/>
    <property type="molecule type" value="Genomic_DNA"/>
</dbReference>
<keyword evidence="2" id="KW-1185">Reference proteome</keyword>
<name>A0A4Q1S8X1_9BACT</name>
<reference evidence="1 2" key="1">
    <citation type="journal article" date="2016" name="Int. J. Syst. Evol. Microbiol.">
        <title>Acidipila dinghuensis sp. nov., an acidobacterium isolated from forest soil.</title>
        <authorList>
            <person name="Jiang Y.W."/>
            <person name="Wang J."/>
            <person name="Chen M.H."/>
            <person name="Lv Y.Y."/>
            <person name="Qiu L.H."/>
        </authorList>
    </citation>
    <scope>NUCLEOTIDE SEQUENCE [LARGE SCALE GENOMIC DNA]</scope>
    <source>
        <strain evidence="1 2">DHOF10</strain>
    </source>
</reference>
<organism evidence="1 2">
    <name type="scientific">Silvibacterium dinghuense</name>
    <dbReference type="NCBI Taxonomy" id="1560006"/>
    <lineage>
        <taxon>Bacteria</taxon>
        <taxon>Pseudomonadati</taxon>
        <taxon>Acidobacteriota</taxon>
        <taxon>Terriglobia</taxon>
        <taxon>Terriglobales</taxon>
        <taxon>Acidobacteriaceae</taxon>
        <taxon>Silvibacterium</taxon>
    </lineage>
</organism>
<dbReference type="AlphaFoldDB" id="A0A4Q1S8X1"/>
<dbReference type="SUPFAM" id="SSF46689">
    <property type="entry name" value="Homeodomain-like"/>
    <property type="match status" value="1"/>
</dbReference>
<dbReference type="Pfam" id="PF13384">
    <property type="entry name" value="HTH_23"/>
    <property type="match status" value="1"/>
</dbReference>